<dbReference type="Pfam" id="PF07642">
    <property type="entry name" value="BBP2"/>
    <property type="match status" value="1"/>
</dbReference>
<dbReference type="KEGG" id="ruf:TH63_10150"/>
<dbReference type="InterPro" id="IPR011486">
    <property type="entry name" value="BBP2"/>
</dbReference>
<gene>
    <name evidence="2" type="ORF">TH63_10150</name>
</gene>
<feature type="chain" id="PRO_5005212005" evidence="1">
    <location>
        <begin position="19"/>
        <end position="355"/>
    </location>
</feature>
<dbReference type="OrthoDB" id="103154at2"/>
<protein>
    <submittedName>
        <fullName evidence="2">Outer membrane protein</fullName>
    </submittedName>
</protein>
<sequence length="355" mass="39768">MKIFTTLVLLLAISPAFAQTDSTRQITLSGFLDAYYSYDFHNPALHERPAFLYNHNRHNEFNINLAFLKAAYATDKVRGNLALMSGTYAQYNLAVEHELLRHLFEANVGVRLLPRVWLDAGVFPSHIGAESAISRDNLTLSRSLGAENTPYYETGAKLTFAVSEKLSLTGLVLNGWQNIHEAEGNQNKALGTQITYKPSAKVTLNSSTFFGNEKPDNARQRRYFHNFYASLAPTTQWSLIASFDYGLEQKPYGERGYNRWWNPTLALKYQALPKLGIAARAEYYHDRHGVIIGTATANGFQTAGYSLNLDYAPAQQVLWRVEARLLDSKDAIFTKESGSATHKNTALSTSLSFSF</sequence>
<accession>A0A0H4VPR3</accession>
<proteinExistence type="predicted"/>
<dbReference type="RefSeq" id="WP_048920852.1">
    <property type="nucleotide sequence ID" value="NZ_CP010777.1"/>
</dbReference>
<evidence type="ECO:0000313" key="2">
    <source>
        <dbReference type="EMBL" id="AKQ45922.1"/>
    </source>
</evidence>
<dbReference type="PATRIC" id="fig|1379910.4.peg.2202"/>
<evidence type="ECO:0000313" key="3">
    <source>
        <dbReference type="Proteomes" id="UP000036458"/>
    </source>
</evidence>
<keyword evidence="1" id="KW-0732">Signal</keyword>
<dbReference type="SUPFAM" id="SSF56935">
    <property type="entry name" value="Porins"/>
    <property type="match status" value="1"/>
</dbReference>
<dbReference type="Proteomes" id="UP000036458">
    <property type="component" value="Chromosome"/>
</dbReference>
<dbReference type="AlphaFoldDB" id="A0A0H4VPR3"/>
<organism evidence="2 3">
    <name type="scientific">Rufibacter radiotolerans</name>
    <dbReference type="NCBI Taxonomy" id="1379910"/>
    <lineage>
        <taxon>Bacteria</taxon>
        <taxon>Pseudomonadati</taxon>
        <taxon>Bacteroidota</taxon>
        <taxon>Cytophagia</taxon>
        <taxon>Cytophagales</taxon>
        <taxon>Hymenobacteraceae</taxon>
        <taxon>Rufibacter</taxon>
    </lineage>
</organism>
<evidence type="ECO:0000256" key="1">
    <source>
        <dbReference type="SAM" id="SignalP"/>
    </source>
</evidence>
<name>A0A0H4VPR3_9BACT</name>
<reference evidence="2 3" key="1">
    <citation type="submission" date="2015-01" db="EMBL/GenBank/DDBJ databases">
        <title>Rufibacter sp./DG31D/ whole genome sequencing.</title>
        <authorList>
            <person name="Kim M.K."/>
            <person name="Srinivasan S."/>
            <person name="Lee J.-J."/>
        </authorList>
    </citation>
    <scope>NUCLEOTIDE SEQUENCE [LARGE SCALE GENOMIC DNA]</scope>
    <source>
        <strain evidence="2 3">DG31D</strain>
    </source>
</reference>
<keyword evidence="3" id="KW-1185">Reference proteome</keyword>
<dbReference type="EMBL" id="CP010777">
    <property type="protein sequence ID" value="AKQ45922.1"/>
    <property type="molecule type" value="Genomic_DNA"/>
</dbReference>
<feature type="signal peptide" evidence="1">
    <location>
        <begin position="1"/>
        <end position="18"/>
    </location>
</feature>